<dbReference type="PROSITE" id="PS50003">
    <property type="entry name" value="PH_DOMAIN"/>
    <property type="match status" value="2"/>
</dbReference>
<feature type="domain" description="PH" evidence="2">
    <location>
        <begin position="603"/>
        <end position="700"/>
    </location>
</feature>
<dbReference type="Pfam" id="PF00169">
    <property type="entry name" value="PH"/>
    <property type="match status" value="1"/>
</dbReference>
<dbReference type="Gene3D" id="2.30.29.30">
    <property type="entry name" value="Pleckstrin-homology domain (PH domain)/Phosphotyrosine-binding domain (PTB)"/>
    <property type="match status" value="3"/>
</dbReference>
<dbReference type="CDD" id="cd13235">
    <property type="entry name" value="PH2_FARP1-like"/>
    <property type="match status" value="1"/>
</dbReference>
<proteinExistence type="predicted"/>
<dbReference type="GO" id="GO:0005085">
    <property type="term" value="F:guanyl-nucleotide exchange factor activity"/>
    <property type="evidence" value="ECO:0007669"/>
    <property type="project" value="TreeGrafter"/>
</dbReference>
<sequence>MAVCVSTCLNVLTYFNLVLHYPEETSPEDEHTVSSASLCMSPNGDTSTGAPLYASTPHEKRIPNGYHERIERLDNRRELVDTLNGNVHVNIVSASTNNMDVLSGGESDAGDTLTRRNNNSISSGAVLSGDATKRRGADVTYYVAKELLMTERTYKRDLELITVTWSKRVGSIGCSASSGAEAAALARACLALEPLALPAGALLAKLDRALAATSPSTNLPGDTEDIQEPEYKKVAELLNDYLSNTFDAELLYIYEVRATGDVQLSSTHWYSEQNQATAELNVVGNQRTITEELWSATGSKAARKAHELAHELAETADDQLRHVENHATLCQLQRDIIGYDKLLVVDREFVRYGCVYKHSSKGLQQRMLILFDTTLQNVSRTTGGPLYIYIYFTELWSATGSKAARKAHELAHELAETADDQLRHVENHATLCQLQRDIIGYDKLLVVDREFVRYGCVYKHSSKGLQQRMLILFSDMLLLTSKCVSGHFRAHNVLALQQLSVEPTDLPHSFVITGEDTNITLSTSNEQEYQGWLQSLSASIEAARDRPNKVDTQLTPQLQDYDDPESSEAPSGAGGSSAGSALAHVCWHRATSLRRDQLHLAMRSQLSGYLLRKFKNSHGWQKLWVVFAVFTLFFYKTCRDRAPLASLPLLGYSVGAPSPGDGIDKEFVFKLQFKNHVYFFRADSHFTYNRWIEVLQTPMLSHQN</sequence>
<dbReference type="InterPro" id="IPR011993">
    <property type="entry name" value="PH-like_dom_sf"/>
</dbReference>
<evidence type="ECO:0000313" key="3">
    <source>
        <dbReference type="EMBL" id="CAH2267822.1"/>
    </source>
</evidence>
<dbReference type="Proteomes" id="UP000838756">
    <property type="component" value="Unassembled WGS sequence"/>
</dbReference>
<comment type="caution">
    <text evidence="3">The sequence shown here is derived from an EMBL/GenBank/DDBJ whole genome shotgun (WGS) entry which is preliminary data.</text>
</comment>
<name>A0A8S4SPJ9_9NEOP</name>
<gene>
    <name evidence="3" type="primary">jg5759</name>
    <name evidence="3" type="ORF">PAEG_LOCUS26305</name>
</gene>
<dbReference type="PANTHER" id="PTHR45858:SF1">
    <property type="entry name" value="FERM DOMAIN-CONTAINING PROTEIN 7"/>
    <property type="match status" value="1"/>
</dbReference>
<dbReference type="InterPro" id="IPR001849">
    <property type="entry name" value="PH_domain"/>
</dbReference>
<evidence type="ECO:0000256" key="1">
    <source>
        <dbReference type="SAM" id="MobiDB-lite"/>
    </source>
</evidence>
<dbReference type="SUPFAM" id="SSF48065">
    <property type="entry name" value="DBL homology domain (DH-domain)"/>
    <property type="match status" value="1"/>
</dbReference>
<reference evidence="3" key="1">
    <citation type="submission" date="2022-03" db="EMBL/GenBank/DDBJ databases">
        <authorList>
            <person name="Lindestad O."/>
        </authorList>
    </citation>
    <scope>NUCLEOTIDE SEQUENCE</scope>
</reference>
<keyword evidence="4" id="KW-1185">Reference proteome</keyword>
<dbReference type="AlphaFoldDB" id="A0A8S4SPJ9"/>
<protein>
    <submittedName>
        <fullName evidence="3">Jg5759 protein</fullName>
    </submittedName>
</protein>
<feature type="domain" description="PH" evidence="2">
    <location>
        <begin position="450"/>
        <end position="541"/>
    </location>
</feature>
<evidence type="ECO:0000259" key="2">
    <source>
        <dbReference type="PROSITE" id="PS50003"/>
    </source>
</evidence>
<dbReference type="OrthoDB" id="9990815at2759"/>
<feature type="region of interest" description="Disordered" evidence="1">
    <location>
        <begin position="547"/>
        <end position="577"/>
    </location>
</feature>
<dbReference type="SMART" id="SM00233">
    <property type="entry name" value="PH"/>
    <property type="match status" value="2"/>
</dbReference>
<dbReference type="InterPro" id="IPR051835">
    <property type="entry name" value="RAC1-GEF"/>
</dbReference>
<accession>A0A8S4SPJ9</accession>
<dbReference type="SUPFAM" id="SSF50729">
    <property type="entry name" value="PH domain-like"/>
    <property type="match status" value="3"/>
</dbReference>
<evidence type="ECO:0000313" key="4">
    <source>
        <dbReference type="Proteomes" id="UP000838756"/>
    </source>
</evidence>
<dbReference type="InterPro" id="IPR035899">
    <property type="entry name" value="DBL_dom_sf"/>
</dbReference>
<dbReference type="EMBL" id="CAKXAJ010026402">
    <property type="protein sequence ID" value="CAH2267822.1"/>
    <property type="molecule type" value="Genomic_DNA"/>
</dbReference>
<dbReference type="PANTHER" id="PTHR45858">
    <property type="entry name" value="FERM DOMAIN CONTAINING PROTEIN"/>
    <property type="match status" value="1"/>
</dbReference>
<organism evidence="3 4">
    <name type="scientific">Pararge aegeria aegeria</name>
    <dbReference type="NCBI Taxonomy" id="348720"/>
    <lineage>
        <taxon>Eukaryota</taxon>
        <taxon>Metazoa</taxon>
        <taxon>Ecdysozoa</taxon>
        <taxon>Arthropoda</taxon>
        <taxon>Hexapoda</taxon>
        <taxon>Insecta</taxon>
        <taxon>Pterygota</taxon>
        <taxon>Neoptera</taxon>
        <taxon>Endopterygota</taxon>
        <taxon>Lepidoptera</taxon>
        <taxon>Glossata</taxon>
        <taxon>Ditrysia</taxon>
        <taxon>Papilionoidea</taxon>
        <taxon>Nymphalidae</taxon>
        <taxon>Satyrinae</taxon>
        <taxon>Satyrini</taxon>
        <taxon>Parargina</taxon>
        <taxon>Pararge</taxon>
    </lineage>
</organism>
<dbReference type="FunFam" id="2.30.29.30:FF:000046">
    <property type="entry name" value="FERM, RhoGEF and pleckstrin domain-containing protein 1"/>
    <property type="match status" value="1"/>
</dbReference>